<dbReference type="Gene3D" id="3.90.550.10">
    <property type="entry name" value="Spore Coat Polysaccharide Biosynthesis Protein SpsA, Chain A"/>
    <property type="match status" value="1"/>
</dbReference>
<accession>A0A8H6Z172</accession>
<comment type="caution">
    <text evidence="1">The sequence shown here is derived from an EMBL/GenBank/DDBJ whole genome shotgun (WGS) entry which is preliminary data.</text>
</comment>
<dbReference type="InterPro" id="IPR029044">
    <property type="entry name" value="Nucleotide-diphossugar_trans"/>
</dbReference>
<sequence>MSLLEQDPPMEQQVDQDLAGTLNLTRVALELGEAHTVETGSLTAVLPVTSTSILTLRNTLSPVLNSPSCVSKVLVVCPESLLAQARLAVRLAVRDAPESDHHPDISLSPWNGDPVAAVLHAVPQLSTERILLLDDTGFSGLSDRTREMLLCPIAADLPVGPRGVTGSAGNLSCALPSIEIRPASYLLPPFFLPSSLVQEVYEDWADLGHAVSGSREDRLGGILRGLGDPDSNWCNIPQYRTSYVADLFTPSSSDPFSTKGGLFVFLLPDINTLRVLLQFVCRVQESGNSIKILLYSEPRTLLGQTHNFNCRVQYDATSVTGYPTIPDWLDRLEREAEVIFTVDEPATQAARSERATIVRIPRDDLPYAYWMGSLSLAEWKCAVLWFYSPRPCLNLHGLTDWHVPQIQISIITQDRPQSLERLLSSLTRGRYFGDSVSLRMNMEQSSNLETIRVVDAYQWSHGTVFAHRRVVHGGLLPAVVESWYPHSNDSYGILLEDDVELSPLFYAWIKMGILRYRYGEARNQAAPLFGISLYQQKNIELHPDGRRPFDARKLFAENNIPDPSTPYLSQIPCSWGAVYFPEHWREFHTYLANRLSETTMEIERIVVPDVRSNNWTKSWKKYFIEMVHMRGYVMLYPNYARFVSLSTNHLEIGSHVKDRPKDKQEAFMLPLMDLGSSVHLLDLPGGRLPEWDALPALNLTGFLVSL</sequence>
<keyword evidence="2" id="KW-1185">Reference proteome</keyword>
<dbReference type="PANTHER" id="PTHR33604:SF3">
    <property type="entry name" value="OSJNBA0004B13.7 PROTEIN"/>
    <property type="match status" value="1"/>
</dbReference>
<evidence type="ECO:0000313" key="2">
    <source>
        <dbReference type="Proteomes" id="UP000623467"/>
    </source>
</evidence>
<name>A0A8H6Z172_9AGAR</name>
<dbReference type="Proteomes" id="UP000623467">
    <property type="component" value="Unassembled WGS sequence"/>
</dbReference>
<keyword evidence="1" id="KW-0830">Ubiquinone</keyword>
<reference evidence="1" key="1">
    <citation type="submission" date="2020-05" db="EMBL/GenBank/DDBJ databases">
        <title>Mycena genomes resolve the evolution of fungal bioluminescence.</title>
        <authorList>
            <person name="Tsai I.J."/>
        </authorList>
    </citation>
    <scope>NUCLEOTIDE SEQUENCE</scope>
    <source>
        <strain evidence="1">160909Yilan</strain>
    </source>
</reference>
<gene>
    <name evidence="1" type="ORF">MSAN_00708900</name>
</gene>
<dbReference type="PANTHER" id="PTHR33604">
    <property type="entry name" value="OSJNBA0004B13.7 PROTEIN"/>
    <property type="match status" value="1"/>
</dbReference>
<dbReference type="OrthoDB" id="2020070at2759"/>
<evidence type="ECO:0000313" key="1">
    <source>
        <dbReference type="EMBL" id="KAF7370755.1"/>
    </source>
</evidence>
<protein>
    <submittedName>
        <fullName evidence="1">Succinate dehydrogenase [ubiquinone] iron-sulfur subunit, mitochondrial</fullName>
    </submittedName>
</protein>
<dbReference type="EMBL" id="JACAZH010000004">
    <property type="protein sequence ID" value="KAF7370755.1"/>
    <property type="molecule type" value="Genomic_DNA"/>
</dbReference>
<proteinExistence type="predicted"/>
<dbReference type="AlphaFoldDB" id="A0A8H6Z172"/>
<organism evidence="1 2">
    <name type="scientific">Mycena sanguinolenta</name>
    <dbReference type="NCBI Taxonomy" id="230812"/>
    <lineage>
        <taxon>Eukaryota</taxon>
        <taxon>Fungi</taxon>
        <taxon>Dikarya</taxon>
        <taxon>Basidiomycota</taxon>
        <taxon>Agaricomycotina</taxon>
        <taxon>Agaricomycetes</taxon>
        <taxon>Agaricomycetidae</taxon>
        <taxon>Agaricales</taxon>
        <taxon>Marasmiineae</taxon>
        <taxon>Mycenaceae</taxon>
        <taxon>Mycena</taxon>
    </lineage>
</organism>